<dbReference type="InterPro" id="IPR036053">
    <property type="entry name" value="PABP-dom"/>
</dbReference>
<dbReference type="STRING" id="137246.A0A401RH80"/>
<dbReference type="GO" id="GO:0034450">
    <property type="term" value="F:ubiquitin-ubiquitin ligase activity"/>
    <property type="evidence" value="ECO:0007669"/>
    <property type="project" value="TreeGrafter"/>
</dbReference>
<dbReference type="GO" id="GO:0003723">
    <property type="term" value="F:RNA binding"/>
    <property type="evidence" value="ECO:0007669"/>
    <property type="project" value="InterPro"/>
</dbReference>
<comment type="caution">
    <text evidence="3">The sequence shown here is derived from an EMBL/GenBank/DDBJ whole genome shotgun (WGS) entry which is preliminary data.</text>
</comment>
<dbReference type="EMBL" id="BEZZ01001320">
    <property type="protein sequence ID" value="GCC17491.1"/>
    <property type="molecule type" value="Genomic_DNA"/>
</dbReference>
<feature type="domain" description="PABC" evidence="2">
    <location>
        <begin position="227"/>
        <end position="303"/>
    </location>
</feature>
<dbReference type="Gene3D" id="1.10.1900.10">
    <property type="entry name" value="c-terminal domain of poly(a) binding protein"/>
    <property type="match status" value="4"/>
</dbReference>
<dbReference type="PANTHER" id="PTHR46276">
    <property type="entry name" value="E3 UBIQUITIN-PROTEIN LIGASE UBR5"/>
    <property type="match status" value="1"/>
</dbReference>
<dbReference type="InterPro" id="IPR002004">
    <property type="entry name" value="PABP_HYD_C"/>
</dbReference>
<feature type="domain" description="PABC" evidence="2">
    <location>
        <begin position="149"/>
        <end position="226"/>
    </location>
</feature>
<dbReference type="OrthoDB" id="19742at2759"/>
<dbReference type="SUPFAM" id="SSF63570">
    <property type="entry name" value="PABC (PABP) domain"/>
    <property type="match status" value="4"/>
</dbReference>
<dbReference type="GO" id="GO:0000209">
    <property type="term" value="P:protein polyubiquitination"/>
    <property type="evidence" value="ECO:0007669"/>
    <property type="project" value="TreeGrafter"/>
</dbReference>
<evidence type="ECO:0000256" key="1">
    <source>
        <dbReference type="SAM" id="Coils"/>
    </source>
</evidence>
<sequence>MEDQYLEQQNTLGERLYNAIFPQYPKMAIKLTGMLLELPVPVLDQMIQDDKLLSAGLQKAFNTLQNSTEKCQSINECLLRGEQDDTDSDSTDSLGDQLYDLVDIHNTGRSEKITGMLLEMGRKEVKKLVNDLDLLEQKIHIAQEALELKMPNERKMSNNSDFDDVKENLGEKIFEQVEKIDPQNCAYITGMLLELEPSAIQVLLTDRLALHAAVQKAQAVLSQSATQIPELVNSEDGSDLDSETEQLGEELYCYINKTKYSEHASTITGMLLEIPHNHLTELLKSPEQLNEKIKTAASALEDD</sequence>
<evidence type="ECO:0000313" key="3">
    <source>
        <dbReference type="EMBL" id="GCC17491.1"/>
    </source>
</evidence>
<dbReference type="Pfam" id="PF00658">
    <property type="entry name" value="MLLE"/>
    <property type="match status" value="4"/>
</dbReference>
<evidence type="ECO:0000313" key="4">
    <source>
        <dbReference type="Proteomes" id="UP000287033"/>
    </source>
</evidence>
<dbReference type="PROSITE" id="PS51309">
    <property type="entry name" value="PABC"/>
    <property type="match status" value="3"/>
</dbReference>
<keyword evidence="1" id="KW-0175">Coiled coil</keyword>
<feature type="coiled-coil region" evidence="1">
    <location>
        <begin position="118"/>
        <end position="145"/>
    </location>
</feature>
<accession>A0A401RH80</accession>
<name>A0A401RH80_CHIPU</name>
<keyword evidence="4" id="KW-1185">Reference proteome</keyword>
<dbReference type="GO" id="GO:0090263">
    <property type="term" value="P:positive regulation of canonical Wnt signaling pathway"/>
    <property type="evidence" value="ECO:0007669"/>
    <property type="project" value="TreeGrafter"/>
</dbReference>
<feature type="domain" description="PABC" evidence="2">
    <location>
        <begin position="1"/>
        <end position="69"/>
    </location>
</feature>
<dbReference type="GO" id="GO:0005737">
    <property type="term" value="C:cytoplasm"/>
    <property type="evidence" value="ECO:0007669"/>
    <property type="project" value="TreeGrafter"/>
</dbReference>
<dbReference type="Proteomes" id="UP000287033">
    <property type="component" value="Unassembled WGS sequence"/>
</dbReference>
<dbReference type="PANTHER" id="PTHR46276:SF1">
    <property type="entry name" value="E3 UBIQUITIN-PROTEIN LIGASE UBR5"/>
    <property type="match status" value="1"/>
</dbReference>
<gene>
    <name evidence="3" type="ORF">chiPu_0017573</name>
</gene>
<proteinExistence type="predicted"/>
<dbReference type="SMART" id="SM00517">
    <property type="entry name" value="PolyA"/>
    <property type="match status" value="4"/>
</dbReference>
<protein>
    <recommendedName>
        <fullName evidence="2">PABC domain-containing protein</fullName>
    </recommendedName>
</protein>
<dbReference type="AlphaFoldDB" id="A0A401RH80"/>
<reference evidence="3 4" key="1">
    <citation type="journal article" date="2018" name="Nat. Ecol. Evol.">
        <title>Shark genomes provide insights into elasmobranch evolution and the origin of vertebrates.</title>
        <authorList>
            <person name="Hara Y"/>
            <person name="Yamaguchi K"/>
            <person name="Onimaru K"/>
            <person name="Kadota M"/>
            <person name="Koyanagi M"/>
            <person name="Keeley SD"/>
            <person name="Tatsumi K"/>
            <person name="Tanaka K"/>
            <person name="Motone F"/>
            <person name="Kageyama Y"/>
            <person name="Nozu R"/>
            <person name="Adachi N"/>
            <person name="Nishimura O"/>
            <person name="Nakagawa R"/>
            <person name="Tanegashima C"/>
            <person name="Kiyatake I"/>
            <person name="Matsumoto R"/>
            <person name="Murakumo K"/>
            <person name="Nishida K"/>
            <person name="Terakita A"/>
            <person name="Kuratani S"/>
            <person name="Sato K"/>
            <person name="Hyodo S Kuraku.S."/>
        </authorList>
    </citation>
    <scope>NUCLEOTIDE SEQUENCE [LARGE SCALE GENOMIC DNA]</scope>
</reference>
<dbReference type="OMA" id="SRIYPKH"/>
<evidence type="ECO:0000259" key="2">
    <source>
        <dbReference type="PROSITE" id="PS51309"/>
    </source>
</evidence>
<dbReference type="GO" id="GO:0005634">
    <property type="term" value="C:nucleus"/>
    <property type="evidence" value="ECO:0007669"/>
    <property type="project" value="TreeGrafter"/>
</dbReference>
<organism evidence="3 4">
    <name type="scientific">Chiloscyllium punctatum</name>
    <name type="common">Brownbanded bambooshark</name>
    <name type="synonym">Hemiscyllium punctatum</name>
    <dbReference type="NCBI Taxonomy" id="137246"/>
    <lineage>
        <taxon>Eukaryota</taxon>
        <taxon>Metazoa</taxon>
        <taxon>Chordata</taxon>
        <taxon>Craniata</taxon>
        <taxon>Vertebrata</taxon>
        <taxon>Chondrichthyes</taxon>
        <taxon>Elasmobranchii</taxon>
        <taxon>Galeomorphii</taxon>
        <taxon>Galeoidea</taxon>
        <taxon>Orectolobiformes</taxon>
        <taxon>Hemiscylliidae</taxon>
        <taxon>Chiloscyllium</taxon>
    </lineage>
</organism>